<gene>
    <name evidence="3" type="ORF">BCV69DRAFT_269344</name>
</gene>
<dbReference type="RefSeq" id="XP_025348722.1">
    <property type="nucleotide sequence ID" value="XM_025490890.1"/>
</dbReference>
<evidence type="ECO:0000259" key="2">
    <source>
        <dbReference type="Pfam" id="PF11160"/>
    </source>
</evidence>
<sequence length="80" mass="8487">MPPKKDAHDLKEGDEVSWKWGSNHPSGTVKEVVDGDAEVTTKRGSKVSKEGDESNPAVKLDTGKSDAVKSAKEIDGVKPA</sequence>
<dbReference type="InterPro" id="IPR021331">
    <property type="entry name" value="Hva1_TUDOR"/>
</dbReference>
<feature type="compositionally biased region" description="Basic and acidic residues" evidence="1">
    <location>
        <begin position="1"/>
        <end position="17"/>
    </location>
</feature>
<dbReference type="GeneID" id="37012624"/>
<feature type="compositionally biased region" description="Basic and acidic residues" evidence="1">
    <location>
        <begin position="61"/>
        <end position="80"/>
    </location>
</feature>
<evidence type="ECO:0000313" key="4">
    <source>
        <dbReference type="Proteomes" id="UP000245942"/>
    </source>
</evidence>
<dbReference type="Proteomes" id="UP000245942">
    <property type="component" value="Unassembled WGS sequence"/>
</dbReference>
<evidence type="ECO:0000313" key="3">
    <source>
        <dbReference type="EMBL" id="PWN21562.1"/>
    </source>
</evidence>
<evidence type="ECO:0000256" key="1">
    <source>
        <dbReference type="SAM" id="MobiDB-lite"/>
    </source>
</evidence>
<proteinExistence type="predicted"/>
<dbReference type="AlphaFoldDB" id="A0A316U8S1"/>
<dbReference type="OrthoDB" id="2131339at2759"/>
<protein>
    <recommendedName>
        <fullName evidence="2">Hypervirulence associated protein TUDOR domain-containing protein</fullName>
    </recommendedName>
</protein>
<feature type="region of interest" description="Disordered" evidence="1">
    <location>
        <begin position="1"/>
        <end position="80"/>
    </location>
</feature>
<feature type="domain" description="Hypervirulence associated protein TUDOR" evidence="2">
    <location>
        <begin position="13"/>
        <end position="74"/>
    </location>
</feature>
<keyword evidence="4" id="KW-1185">Reference proteome</keyword>
<dbReference type="Pfam" id="PF11160">
    <property type="entry name" value="Hva1_TUDOR"/>
    <property type="match status" value="1"/>
</dbReference>
<reference evidence="3 4" key="1">
    <citation type="journal article" date="2018" name="Mol. Biol. Evol.">
        <title>Broad Genomic Sampling Reveals a Smut Pathogenic Ancestry of the Fungal Clade Ustilaginomycotina.</title>
        <authorList>
            <person name="Kijpornyongpan T."/>
            <person name="Mondo S.J."/>
            <person name="Barry K."/>
            <person name="Sandor L."/>
            <person name="Lee J."/>
            <person name="Lipzen A."/>
            <person name="Pangilinan J."/>
            <person name="LaButti K."/>
            <person name="Hainaut M."/>
            <person name="Henrissat B."/>
            <person name="Grigoriev I.V."/>
            <person name="Spatafora J.W."/>
            <person name="Aime M.C."/>
        </authorList>
    </citation>
    <scope>NUCLEOTIDE SEQUENCE [LARGE SCALE GENOMIC DNA]</scope>
    <source>
        <strain evidence="3 4">MCA 4718</strain>
    </source>
</reference>
<organism evidence="3 4">
    <name type="scientific">Pseudomicrostroma glucosiphilum</name>
    <dbReference type="NCBI Taxonomy" id="1684307"/>
    <lineage>
        <taxon>Eukaryota</taxon>
        <taxon>Fungi</taxon>
        <taxon>Dikarya</taxon>
        <taxon>Basidiomycota</taxon>
        <taxon>Ustilaginomycotina</taxon>
        <taxon>Exobasidiomycetes</taxon>
        <taxon>Microstromatales</taxon>
        <taxon>Microstromatales incertae sedis</taxon>
        <taxon>Pseudomicrostroma</taxon>
    </lineage>
</organism>
<name>A0A316U8S1_9BASI</name>
<accession>A0A316U8S1</accession>
<dbReference type="STRING" id="1684307.A0A316U8S1"/>
<dbReference type="EMBL" id="KZ819325">
    <property type="protein sequence ID" value="PWN21562.1"/>
    <property type="molecule type" value="Genomic_DNA"/>
</dbReference>